<sequence>MANTSNTTSDIVVIAHVVVEDEESTLLEFTSENEHTLSRGAHKVQVKLAPELDALNNGPYNEMTLGDYTFVYNQTADGGGKALLFAENERVEIAGAVFRLKVWNYKKRAVPHHEPQPAEEDVVAERSGSESGDAPPSPKKQKLDEHGQD</sequence>
<dbReference type="Pfam" id="PF06088">
    <property type="entry name" value="TLP-20"/>
    <property type="match status" value="1"/>
</dbReference>
<proteinExistence type="predicted"/>
<accession>A0AAE6LC72</accession>
<gene>
    <name evidence="2" type="ORF">DijuNPV-ORF-77</name>
</gene>
<reference evidence="2" key="1">
    <citation type="journal article" date="2019" name="Viruses">
        <title>A Nymphalid-Infecting Group I Alphabaculovirus Isolated from the Major Passion Fruit Caterpillar Pest Dione juno juno (Lepidoptera: Nymphalidae).</title>
        <authorList>
            <person name="Ribeiro B.M."/>
            <person name="Dos Santos E.R."/>
            <person name="Trentin L.B."/>
            <person name="da Silva L.A."/>
            <person name="de Melo F.L."/>
            <person name="Kitajima E.W."/>
            <person name="Ardisson-Araujo D.M.P."/>
        </authorList>
    </citation>
    <scope>NUCLEOTIDE SEQUENCE</scope>
    <source>
        <strain evidence="2">Araguari-MG</strain>
    </source>
</reference>
<dbReference type="EMBL" id="MK558262">
    <property type="protein sequence ID" value="QDL56968.1"/>
    <property type="molecule type" value="Genomic_DNA"/>
</dbReference>
<keyword evidence="3" id="KW-1185">Reference proteome</keyword>
<feature type="region of interest" description="Disordered" evidence="1">
    <location>
        <begin position="109"/>
        <end position="149"/>
    </location>
</feature>
<evidence type="ECO:0000313" key="3">
    <source>
        <dbReference type="Proteomes" id="UP000831804"/>
    </source>
</evidence>
<organism evidence="2 3">
    <name type="scientific">Dione juno nucleopolyhedrovirus</name>
    <dbReference type="NCBI Taxonomy" id="2594175"/>
    <lineage>
        <taxon>Viruses</taxon>
        <taxon>Viruses incertae sedis</taxon>
        <taxon>Naldaviricetes</taxon>
        <taxon>Lefavirales</taxon>
        <taxon>Baculoviridae</taxon>
        <taxon>Alphabaculovirus</taxon>
        <taxon>Alphabaculovirus dijunonis</taxon>
    </lineage>
</organism>
<evidence type="ECO:0008006" key="4">
    <source>
        <dbReference type="Google" id="ProtNLM"/>
    </source>
</evidence>
<evidence type="ECO:0000313" key="2">
    <source>
        <dbReference type="EMBL" id="QDL56968.1"/>
    </source>
</evidence>
<dbReference type="InterPro" id="IPR009092">
    <property type="entry name" value="Telokin-like_Tlp20_baculovir"/>
</dbReference>
<dbReference type="Proteomes" id="UP000831804">
    <property type="component" value="Segment"/>
</dbReference>
<dbReference type="InterPro" id="IPR036731">
    <property type="entry name" value="Tlp20_sf"/>
</dbReference>
<evidence type="ECO:0000256" key="1">
    <source>
        <dbReference type="SAM" id="MobiDB-lite"/>
    </source>
</evidence>
<dbReference type="SUPFAM" id="SSF51289">
    <property type="entry name" value="Tlp20, baculovirus telokin-like protein"/>
    <property type="match status" value="1"/>
</dbReference>
<protein>
    <recommendedName>
        <fullName evidence="4">TLP-20</fullName>
    </recommendedName>
</protein>
<name>A0AAE6LC72_9ABAC</name>
<dbReference type="Gene3D" id="2.70.40.20">
    <property type="entry name" value="Baculovirus telokin-like protein 20"/>
    <property type="match status" value="1"/>
</dbReference>